<feature type="region of interest" description="Disordered" evidence="2">
    <location>
        <begin position="1"/>
        <end position="103"/>
    </location>
</feature>
<organism evidence="3 4">
    <name type="scientific">Triticum turgidum subsp. durum</name>
    <name type="common">Durum wheat</name>
    <name type="synonym">Triticum durum</name>
    <dbReference type="NCBI Taxonomy" id="4567"/>
    <lineage>
        <taxon>Eukaryota</taxon>
        <taxon>Viridiplantae</taxon>
        <taxon>Streptophyta</taxon>
        <taxon>Embryophyta</taxon>
        <taxon>Tracheophyta</taxon>
        <taxon>Spermatophyta</taxon>
        <taxon>Magnoliopsida</taxon>
        <taxon>Liliopsida</taxon>
        <taxon>Poales</taxon>
        <taxon>Poaceae</taxon>
        <taxon>BOP clade</taxon>
        <taxon>Pooideae</taxon>
        <taxon>Triticodae</taxon>
        <taxon>Triticeae</taxon>
        <taxon>Triticinae</taxon>
        <taxon>Triticum</taxon>
    </lineage>
</organism>
<dbReference type="AlphaFoldDB" id="A0A9R1RNE2"/>
<evidence type="ECO:0000313" key="4">
    <source>
        <dbReference type="Proteomes" id="UP000324705"/>
    </source>
</evidence>
<comment type="similarity">
    <text evidence="1">Belongs to the abscisic acid and water stress-induced protein family.</text>
</comment>
<feature type="region of interest" description="Disordered" evidence="2">
    <location>
        <begin position="119"/>
        <end position="154"/>
    </location>
</feature>
<dbReference type="PANTHER" id="PTHR33801:SF26">
    <property type="entry name" value="OS04G0423400 PROTEIN"/>
    <property type="match status" value="1"/>
</dbReference>
<evidence type="ECO:0000313" key="3">
    <source>
        <dbReference type="EMBL" id="VAH47767.1"/>
    </source>
</evidence>
<dbReference type="Pfam" id="PF02496">
    <property type="entry name" value="ABA_WDS"/>
    <property type="match status" value="1"/>
</dbReference>
<dbReference type="Proteomes" id="UP000324705">
    <property type="component" value="Chromosome 2B"/>
</dbReference>
<proteinExistence type="inferred from homology"/>
<feature type="compositionally biased region" description="Basic and acidic residues" evidence="2">
    <location>
        <begin position="120"/>
        <end position="133"/>
    </location>
</feature>
<accession>A0A9R1RNE2</accession>
<gene>
    <name evidence="3" type="ORF">TRITD_2Bv1G150600</name>
</gene>
<dbReference type="Gramene" id="TRITD2Bv1G150600.2">
    <property type="protein sequence ID" value="TRITD2Bv1G150600.2"/>
    <property type="gene ID" value="TRITD2Bv1G150600"/>
</dbReference>
<feature type="compositionally biased region" description="Basic and acidic residues" evidence="2">
    <location>
        <begin position="85"/>
        <end position="103"/>
    </location>
</feature>
<dbReference type="PANTHER" id="PTHR33801">
    <property type="entry name" value="ABSCISIC STRESS-RIPENING PROTEIN 5"/>
    <property type="match status" value="1"/>
</dbReference>
<dbReference type="InterPro" id="IPR003496">
    <property type="entry name" value="ABA_WDS"/>
</dbReference>
<name>A0A9R1RNE2_TRITD</name>
<sequence>MADEYGRSGYGRSGAGDDYDNKTSNEGYDRREGGYNKSGADDYEHERSSGRGGYNKSTGDDEYSGAGYKKSGGDDYDAGYNKQSSNEKHQVKKDPGNAHRHKIEEEVAAVAAVGSGGYAFHEHHEKKEYKESAEDGEDEESGRGEGKKKHHFFG</sequence>
<protein>
    <submittedName>
        <fullName evidence="3">Uncharacterized protein</fullName>
    </submittedName>
</protein>
<dbReference type="EMBL" id="LT934114">
    <property type="protein sequence ID" value="VAH47767.1"/>
    <property type="molecule type" value="Genomic_DNA"/>
</dbReference>
<reference evidence="3 4" key="1">
    <citation type="submission" date="2017-09" db="EMBL/GenBank/DDBJ databases">
        <authorList>
            <consortium name="International Durum Wheat Genome Sequencing Consortium (IDWGSC)"/>
            <person name="Milanesi L."/>
        </authorList>
    </citation>
    <scope>NUCLEOTIDE SEQUENCE [LARGE SCALE GENOMIC DNA]</scope>
    <source>
        <strain evidence="4">cv. Svevo</strain>
    </source>
</reference>
<evidence type="ECO:0000256" key="1">
    <source>
        <dbReference type="ARBA" id="ARBA00007160"/>
    </source>
</evidence>
<keyword evidence="4" id="KW-1185">Reference proteome</keyword>
<feature type="compositionally biased region" description="Basic and acidic residues" evidence="2">
    <location>
        <begin position="19"/>
        <end position="49"/>
    </location>
</feature>
<evidence type="ECO:0000256" key="2">
    <source>
        <dbReference type="SAM" id="MobiDB-lite"/>
    </source>
</evidence>